<dbReference type="AlphaFoldDB" id="A0A0H2YRH0"/>
<reference evidence="3 4" key="1">
    <citation type="journal article" date="2006" name="Genome Res.">
        <title>Skewed genomic variability in strains of the toxigenic bacterial pathogen, Clostridium perfringens.</title>
        <authorList>
            <person name="Myers G.S."/>
            <person name="Rasko D.A."/>
            <person name="Cheung J.K."/>
            <person name="Ravel J."/>
            <person name="Seshadri R."/>
            <person name="Deboy R.T."/>
            <person name="Ren Q."/>
            <person name="Varga J."/>
            <person name="Awad M.M."/>
            <person name="Brinkac L.M."/>
            <person name="Daugherty S.C."/>
            <person name="Haft D.H."/>
            <person name="Dodson R.J."/>
            <person name="Madupu R."/>
            <person name="Nelson W.C."/>
            <person name="Rosovitz M.J."/>
            <person name="Sullivan S.A."/>
            <person name="Khouri H."/>
            <person name="Dimitrov G.I."/>
            <person name="Watkins K.L."/>
            <person name="Mulligan S."/>
            <person name="Benton J."/>
            <person name="Radune D."/>
            <person name="Fisher D.J."/>
            <person name="Atkins H.S."/>
            <person name="Hiscox T."/>
            <person name="Jost B.H."/>
            <person name="Billington S.J."/>
            <person name="Songer J.G."/>
            <person name="McClane B.A."/>
            <person name="Titball R.W."/>
            <person name="Rood J.I."/>
            <person name="Melville S.B."/>
            <person name="Paulsen I.T."/>
        </authorList>
    </citation>
    <scope>NUCLEOTIDE SEQUENCE [LARGE SCALE GENOMIC DNA]</scope>
    <source>
        <strain evidence="4">ATCC 13124 / DSM 756 / JCM 1290 / NCIMB 6125 / NCTC 8237 / S 107 / Type A</strain>
    </source>
</reference>
<dbReference type="InterPro" id="IPR036188">
    <property type="entry name" value="FAD/NAD-bd_sf"/>
</dbReference>
<dbReference type="SUPFAM" id="SSF51905">
    <property type="entry name" value="FAD/NAD(P)-binding domain"/>
    <property type="match status" value="1"/>
</dbReference>
<dbReference type="Pfam" id="PF04324">
    <property type="entry name" value="Fer2_BFD"/>
    <property type="match status" value="1"/>
</dbReference>
<dbReference type="InterPro" id="IPR006076">
    <property type="entry name" value="FAD-dep_OxRdtase"/>
</dbReference>
<dbReference type="InterPro" id="IPR007419">
    <property type="entry name" value="BFD-like_2Fe2S-bd_dom"/>
</dbReference>
<name>A0A0H2YRH0_CLOP1</name>
<dbReference type="PANTHER" id="PTHR42720">
    <property type="entry name" value="GLYCEROL-3-PHOSPHATE DEHYDROGENASE"/>
    <property type="match status" value="1"/>
</dbReference>
<dbReference type="InterPro" id="IPR041854">
    <property type="entry name" value="BFD-like_2Fe2S-bd_dom_sf"/>
</dbReference>
<evidence type="ECO:0000313" key="4">
    <source>
        <dbReference type="Proteomes" id="UP000001823"/>
    </source>
</evidence>
<dbReference type="CDD" id="cd19946">
    <property type="entry name" value="GlpA-like_Fer2_BFD-like"/>
    <property type="match status" value="1"/>
</dbReference>
<dbReference type="PANTHER" id="PTHR42720:SF1">
    <property type="entry name" value="GLYCEROL 3-PHOSPHATE OXIDASE"/>
    <property type="match status" value="1"/>
</dbReference>
<keyword evidence="4" id="KW-1185">Reference proteome</keyword>
<dbReference type="Gene3D" id="1.10.10.1100">
    <property type="entry name" value="BFD-like [2Fe-2S]-binding domain"/>
    <property type="match status" value="1"/>
</dbReference>
<dbReference type="RefSeq" id="WP_011591163.1">
    <property type="nucleotide sequence ID" value="NC_008261.1"/>
</dbReference>
<proteinExistence type="predicted"/>
<dbReference type="HOGENOM" id="CLU_024775_3_1_9"/>
<dbReference type="KEGG" id="cpf:CPF_2875"/>
<dbReference type="eggNOG" id="COG0579">
    <property type="taxonomic scope" value="Bacteria"/>
</dbReference>
<dbReference type="Pfam" id="PF01266">
    <property type="entry name" value="DAO"/>
    <property type="match status" value="1"/>
</dbReference>
<dbReference type="InterPro" id="IPR052745">
    <property type="entry name" value="G3P_Oxidase/Oxidoreductase"/>
</dbReference>
<sequence length="476" mass="52252">MIYDVAIIGSGVIGGAIFRELTKYNLKVVELEKENDVAMGASKANSAIVHSGYDPEPGTLMAKYNVEGNKMFDKLCKDLSVPFKRNGSLIIGFDEDDQKELEVLYNRGIQNGVEGVKLLSAEEILEMEPNLNKDVKGALFCPTGGIVGAYEFTIALSENAIDNGGELRLNSKVVGIEKDENFKIKLENGDVVEARFVVNAAGIYADKIHNMVCEEDFKITPRKGEYYVLDKSQGRLFEKTIFQCPTKLGKGVLVTPTVHGNLLVGPDAIDTCDKDSVSTEYDGLAKVREVSLKTTNKVNFRENIRNFAGLRAIADKPDFIIGEAKDVKGFFDVAGIKSPGLSSAPAIAVDVVKMLGESGLALEKKDNFNEKREQVHFIELSPEEKANLIKKDSRYGRIICRCENITEGEIVDSINRTLGARTIDGVKRRCRPGCGRCQGGFCGPRVQEIISRETGMNIEEVLLDKNGSYIISGKTK</sequence>
<accession>A0A0H2YRH0</accession>
<evidence type="ECO:0000259" key="2">
    <source>
        <dbReference type="Pfam" id="PF04324"/>
    </source>
</evidence>
<dbReference type="STRING" id="195103.CPF_2875"/>
<dbReference type="EMBL" id="CP000246">
    <property type="protein sequence ID" value="ABG83602.1"/>
    <property type="molecule type" value="Genomic_DNA"/>
</dbReference>
<evidence type="ECO:0000259" key="1">
    <source>
        <dbReference type="Pfam" id="PF01266"/>
    </source>
</evidence>
<dbReference type="Gene3D" id="3.50.50.60">
    <property type="entry name" value="FAD/NAD(P)-binding domain"/>
    <property type="match status" value="1"/>
</dbReference>
<dbReference type="PaxDb" id="195103-CPF_2875"/>
<feature type="domain" description="FAD dependent oxidoreductase" evidence="1">
    <location>
        <begin position="4"/>
        <end position="351"/>
    </location>
</feature>
<protein>
    <submittedName>
        <fullName evidence="3">FAD-dependent oxidoreductase</fullName>
    </submittedName>
</protein>
<gene>
    <name evidence="3" type="ordered locus">CPF_2875</name>
</gene>
<evidence type="ECO:0000313" key="3">
    <source>
        <dbReference type="EMBL" id="ABG83602.1"/>
    </source>
</evidence>
<dbReference type="Gene3D" id="3.30.9.10">
    <property type="entry name" value="D-Amino Acid Oxidase, subunit A, domain 2"/>
    <property type="match status" value="1"/>
</dbReference>
<organism evidence="3 4">
    <name type="scientific">Clostridium perfringens (strain ATCC 13124 / DSM 756 / JCM 1290 / NCIMB 6125 / NCTC 8237 / Type A)</name>
    <dbReference type="NCBI Taxonomy" id="195103"/>
    <lineage>
        <taxon>Bacteria</taxon>
        <taxon>Bacillati</taxon>
        <taxon>Bacillota</taxon>
        <taxon>Clostridia</taxon>
        <taxon>Eubacteriales</taxon>
        <taxon>Clostridiaceae</taxon>
        <taxon>Clostridium</taxon>
    </lineage>
</organism>
<dbReference type="Proteomes" id="UP000001823">
    <property type="component" value="Chromosome"/>
</dbReference>
<feature type="domain" description="BFD-like [2Fe-2S]-binding" evidence="2">
    <location>
        <begin position="398"/>
        <end position="451"/>
    </location>
</feature>
<dbReference type="GeneID" id="93000845"/>